<evidence type="ECO:0000313" key="6">
    <source>
        <dbReference type="EMBL" id="RAI44385.1"/>
    </source>
</evidence>
<dbReference type="PANTHER" id="PTHR30055:SF234">
    <property type="entry name" value="HTH-TYPE TRANSCRIPTIONAL REGULATOR BETI"/>
    <property type="match status" value="1"/>
</dbReference>
<reference evidence="6 7" key="1">
    <citation type="submission" date="2017-07" db="EMBL/GenBank/DDBJ databases">
        <title>Draft Genome Sequences of Select Purple Nonsulfur Bacteria.</title>
        <authorList>
            <person name="Lasarre B."/>
            <person name="Mckinlay J.B."/>
        </authorList>
    </citation>
    <scope>NUCLEOTIDE SEQUENCE [LARGE SCALE GENOMIC DNA]</scope>
    <source>
        <strain evidence="6 7">DSM 5909</strain>
    </source>
</reference>
<protein>
    <submittedName>
        <fullName evidence="6">Transcriptional regulator</fullName>
    </submittedName>
</protein>
<dbReference type="InterPro" id="IPR015292">
    <property type="entry name" value="Tscrpt_reg_YbiH_C"/>
</dbReference>
<dbReference type="InterPro" id="IPR009057">
    <property type="entry name" value="Homeodomain-like_sf"/>
</dbReference>
<gene>
    <name evidence="6" type="ORF">CH341_09450</name>
</gene>
<dbReference type="InterPro" id="IPR036271">
    <property type="entry name" value="Tet_transcr_reg_TetR-rel_C_sf"/>
</dbReference>
<dbReference type="Pfam" id="PF09209">
    <property type="entry name" value="CecR_C"/>
    <property type="match status" value="1"/>
</dbReference>
<evidence type="ECO:0000313" key="7">
    <source>
        <dbReference type="Proteomes" id="UP000249130"/>
    </source>
</evidence>
<dbReference type="AlphaFoldDB" id="A0A327L2X9"/>
<dbReference type="Gene3D" id="1.10.10.60">
    <property type="entry name" value="Homeodomain-like"/>
    <property type="match status" value="1"/>
</dbReference>
<dbReference type="InterPro" id="IPR001647">
    <property type="entry name" value="HTH_TetR"/>
</dbReference>
<evidence type="ECO:0000256" key="4">
    <source>
        <dbReference type="PROSITE-ProRule" id="PRU00335"/>
    </source>
</evidence>
<keyword evidence="7" id="KW-1185">Reference proteome</keyword>
<dbReference type="SUPFAM" id="SSF46689">
    <property type="entry name" value="Homeodomain-like"/>
    <property type="match status" value="1"/>
</dbReference>
<evidence type="ECO:0000256" key="2">
    <source>
        <dbReference type="ARBA" id="ARBA00023125"/>
    </source>
</evidence>
<keyword evidence="3" id="KW-0804">Transcription</keyword>
<feature type="DNA-binding region" description="H-T-H motif" evidence="4">
    <location>
        <begin position="36"/>
        <end position="55"/>
    </location>
</feature>
<dbReference type="GO" id="GO:0003700">
    <property type="term" value="F:DNA-binding transcription factor activity"/>
    <property type="evidence" value="ECO:0007669"/>
    <property type="project" value="TreeGrafter"/>
</dbReference>
<accession>A0A327L2X9</accession>
<evidence type="ECO:0000259" key="5">
    <source>
        <dbReference type="PROSITE" id="PS50977"/>
    </source>
</evidence>
<dbReference type="PROSITE" id="PS50977">
    <property type="entry name" value="HTH_TETR_2"/>
    <property type="match status" value="1"/>
</dbReference>
<name>A0A327L2X9_9BRAD</name>
<dbReference type="Gene3D" id="1.10.357.10">
    <property type="entry name" value="Tetracycline Repressor, domain 2"/>
    <property type="match status" value="1"/>
</dbReference>
<dbReference type="RefSeq" id="WP_111418798.1">
    <property type="nucleotide sequence ID" value="NZ_NPEX01000047.1"/>
</dbReference>
<sequence>MNKAVRVQRADGETTYNRILEAAGKLFASNGFAETTNKIIAASARVDLASINYHFKSRSGLYEAVLLEAHHRLISIESLQQVASSHMSGPEKLKKLMEGLVESAVLDQGWHARVLSRELLSPSSHVRVLQKKEITAKLQIVLGILSKITDIPVGDPSLLRCLISVMAPCAMMLVVGRNVAPVADEIRRMPRRALVEHLYKFAIGGLDAIGRESSARRK</sequence>
<dbReference type="Pfam" id="PF00440">
    <property type="entry name" value="TetR_N"/>
    <property type="match status" value="1"/>
</dbReference>
<dbReference type="SUPFAM" id="SSF48498">
    <property type="entry name" value="Tetracyclin repressor-like, C-terminal domain"/>
    <property type="match status" value="1"/>
</dbReference>
<dbReference type="EMBL" id="NPEX01000047">
    <property type="protein sequence ID" value="RAI44385.1"/>
    <property type="molecule type" value="Genomic_DNA"/>
</dbReference>
<dbReference type="Proteomes" id="UP000249130">
    <property type="component" value="Unassembled WGS sequence"/>
</dbReference>
<organism evidence="6 7">
    <name type="scientific">Rhodoplanes roseus</name>
    <dbReference type="NCBI Taxonomy" id="29409"/>
    <lineage>
        <taxon>Bacteria</taxon>
        <taxon>Pseudomonadati</taxon>
        <taxon>Pseudomonadota</taxon>
        <taxon>Alphaproteobacteria</taxon>
        <taxon>Hyphomicrobiales</taxon>
        <taxon>Nitrobacteraceae</taxon>
        <taxon>Rhodoplanes</taxon>
    </lineage>
</organism>
<evidence type="ECO:0000256" key="1">
    <source>
        <dbReference type="ARBA" id="ARBA00023015"/>
    </source>
</evidence>
<keyword evidence="2 4" id="KW-0238">DNA-binding</keyword>
<dbReference type="PRINTS" id="PR00455">
    <property type="entry name" value="HTHTETR"/>
</dbReference>
<keyword evidence="1" id="KW-0805">Transcription regulation</keyword>
<dbReference type="GO" id="GO:0000976">
    <property type="term" value="F:transcription cis-regulatory region binding"/>
    <property type="evidence" value="ECO:0007669"/>
    <property type="project" value="TreeGrafter"/>
</dbReference>
<proteinExistence type="predicted"/>
<comment type="caution">
    <text evidence="6">The sequence shown here is derived from an EMBL/GenBank/DDBJ whole genome shotgun (WGS) entry which is preliminary data.</text>
</comment>
<dbReference type="InterPro" id="IPR050109">
    <property type="entry name" value="HTH-type_TetR-like_transc_reg"/>
</dbReference>
<dbReference type="OrthoDB" id="2356263at2"/>
<feature type="domain" description="HTH tetR-type" evidence="5">
    <location>
        <begin position="13"/>
        <end position="73"/>
    </location>
</feature>
<evidence type="ECO:0000256" key="3">
    <source>
        <dbReference type="ARBA" id="ARBA00023163"/>
    </source>
</evidence>
<dbReference type="PANTHER" id="PTHR30055">
    <property type="entry name" value="HTH-TYPE TRANSCRIPTIONAL REGULATOR RUTR"/>
    <property type="match status" value="1"/>
</dbReference>